<dbReference type="AlphaFoldDB" id="B1H0J2"/>
<dbReference type="RefSeq" id="WP_015423549.1">
    <property type="nucleotide sequence ID" value="NC_020419.1"/>
</dbReference>
<proteinExistence type="predicted"/>
<protein>
    <submittedName>
        <fullName evidence="1">DUF1844-domain protein</fullName>
    </submittedName>
</protein>
<dbReference type="InterPro" id="IPR014995">
    <property type="entry name" value="DUF1844"/>
</dbReference>
<keyword evidence="2" id="KW-1185">Reference proteome</keyword>
<name>B1H0J2_ENDTX</name>
<accession>B1H0J2</accession>
<organism evidence="1 2">
    <name type="scientific">Endomicrobium trichonymphae</name>
    <dbReference type="NCBI Taxonomy" id="1408204"/>
    <lineage>
        <taxon>Bacteria</taxon>
        <taxon>Pseudomonadati</taxon>
        <taxon>Elusimicrobiota</taxon>
        <taxon>Endomicrobiia</taxon>
        <taxon>Endomicrobiales</taxon>
        <taxon>Endomicrobiaceae</taxon>
        <taxon>Candidatus Endomicrobiellum</taxon>
    </lineage>
</organism>
<dbReference type="EMBL" id="AP009510">
    <property type="protein sequence ID" value="BAG14024.1"/>
    <property type="molecule type" value="Genomic_DNA"/>
</dbReference>
<dbReference type="HOGENOM" id="CLU_136189_2_0_0"/>
<reference evidence="2" key="1">
    <citation type="journal article" date="2008" name="Proc. Natl. Acad. Sci. U.S.A.">
        <title>Complete genome of the uncultured termite group 1 bacteria in a single host protist cell.</title>
        <authorList>
            <person name="Hongoh Y."/>
            <person name="Sharma V.K."/>
            <person name="Prakash T."/>
            <person name="Noda S."/>
            <person name="Taylor T.D."/>
            <person name="Kudo T."/>
            <person name="Sakaki Y."/>
            <person name="Toyoda A."/>
            <person name="Hattori M."/>
            <person name="Ohkuma M."/>
        </authorList>
    </citation>
    <scope>NUCLEOTIDE SEQUENCE [LARGE SCALE GENOMIC DNA]</scope>
    <source>
        <strain evidence="2">Rs-D17 genomovar Ri2008</strain>
    </source>
</reference>
<evidence type="ECO:0000313" key="2">
    <source>
        <dbReference type="Proteomes" id="UP000001691"/>
    </source>
</evidence>
<sequence>MSKDVDQYFFNLITMLASSAWCQLGKIQDPVEGKIKKDLKGAQITIDMLLMLRDKTKGNLTKKEEEMLASAISNFQINYADEVTKCKVC</sequence>
<gene>
    <name evidence="1" type="ordered locus">TGRD_531</name>
</gene>
<dbReference type="KEGG" id="rsd:TGRD_531"/>
<dbReference type="Pfam" id="PF08899">
    <property type="entry name" value="DUF1844"/>
    <property type="match status" value="1"/>
</dbReference>
<dbReference type="Proteomes" id="UP000001691">
    <property type="component" value="Chromosome"/>
</dbReference>
<dbReference type="STRING" id="471821.TGRD_541"/>
<evidence type="ECO:0000313" key="1">
    <source>
        <dbReference type="EMBL" id="BAG14024.1"/>
    </source>
</evidence>